<feature type="compositionally biased region" description="Basic and acidic residues" evidence="1">
    <location>
        <begin position="208"/>
        <end position="220"/>
    </location>
</feature>
<feature type="compositionally biased region" description="Basic and acidic residues" evidence="1">
    <location>
        <begin position="299"/>
        <end position="312"/>
    </location>
</feature>
<feature type="compositionally biased region" description="Low complexity" evidence="1">
    <location>
        <begin position="284"/>
        <end position="297"/>
    </location>
</feature>
<evidence type="ECO:0000313" key="2">
    <source>
        <dbReference type="EMBL" id="KIW72504.1"/>
    </source>
</evidence>
<protein>
    <submittedName>
        <fullName evidence="2">Uncharacterized protein</fullName>
    </submittedName>
</protein>
<feature type="compositionally biased region" description="Polar residues" evidence="1">
    <location>
        <begin position="188"/>
        <end position="203"/>
    </location>
</feature>
<dbReference type="AlphaFoldDB" id="A0A0D2GJJ0"/>
<dbReference type="Proteomes" id="UP000054266">
    <property type="component" value="Unassembled WGS sequence"/>
</dbReference>
<dbReference type="HOGENOM" id="CLU_683340_0_0_1"/>
<feature type="compositionally biased region" description="Polar residues" evidence="1">
    <location>
        <begin position="156"/>
        <end position="166"/>
    </location>
</feature>
<feature type="region of interest" description="Disordered" evidence="1">
    <location>
        <begin position="22"/>
        <end position="49"/>
    </location>
</feature>
<feature type="compositionally biased region" description="Low complexity" evidence="1">
    <location>
        <begin position="228"/>
        <end position="244"/>
    </location>
</feature>
<feature type="compositionally biased region" description="Basic residues" evidence="1">
    <location>
        <begin position="141"/>
        <end position="152"/>
    </location>
</feature>
<evidence type="ECO:0000256" key="1">
    <source>
        <dbReference type="SAM" id="MobiDB-lite"/>
    </source>
</evidence>
<gene>
    <name evidence="2" type="ORF">PV04_00689</name>
</gene>
<dbReference type="EMBL" id="KN846956">
    <property type="protein sequence ID" value="KIW72504.1"/>
    <property type="molecule type" value="Genomic_DNA"/>
</dbReference>
<accession>A0A0D2GJJ0</accession>
<name>A0A0D2GJJ0_9EURO</name>
<proteinExistence type="predicted"/>
<feature type="compositionally biased region" description="Low complexity" evidence="1">
    <location>
        <begin position="328"/>
        <end position="340"/>
    </location>
</feature>
<sequence>MSLLPYWLGLRPMTYTSYIKIRGGGQKKSPTPSTYLDESSDSEGSGSTMEVYCKQELEGTEDPRGVYYEALEDLDAPPEELFEEPNPHVVRRDLRIQEARQNRKRMEELREEAVLKAKNDIDKTSATGSRAFSPRTYALKTQKRGNKGRKKQRAQETPNPVLSPSPSDHALPRGALDEQQQQARQARNLQASPTPLASCSVSGRRQPHQHDGRRLMTHARDRGHHRSFAPTAPSAPSLLNPSSPDRTATARPHNASSFPTTREPLSLWSPRMPLTRGIYGTGHTDPSTSATPTSPLESPRPHTETVEVERRKDRGRRSQAPSPTPRHQQLQEQTRQQQQQKEMKVEHMSEEIEALSDPDLHDICWERNLLRRIVMQWLGIDASQYWKWLRDEERRLNEDERGA</sequence>
<organism evidence="2 3">
    <name type="scientific">Phialophora macrospora</name>
    <dbReference type="NCBI Taxonomy" id="1851006"/>
    <lineage>
        <taxon>Eukaryota</taxon>
        <taxon>Fungi</taxon>
        <taxon>Dikarya</taxon>
        <taxon>Ascomycota</taxon>
        <taxon>Pezizomycotina</taxon>
        <taxon>Eurotiomycetes</taxon>
        <taxon>Chaetothyriomycetidae</taxon>
        <taxon>Chaetothyriales</taxon>
        <taxon>Herpotrichiellaceae</taxon>
        <taxon>Phialophora</taxon>
    </lineage>
</organism>
<feature type="region of interest" description="Disordered" evidence="1">
    <location>
        <begin position="121"/>
        <end position="346"/>
    </location>
</feature>
<reference evidence="2 3" key="1">
    <citation type="submission" date="2015-01" db="EMBL/GenBank/DDBJ databases">
        <title>The Genome Sequence of Capronia semiimmersa CBS27337.</title>
        <authorList>
            <consortium name="The Broad Institute Genomics Platform"/>
            <person name="Cuomo C."/>
            <person name="de Hoog S."/>
            <person name="Gorbushina A."/>
            <person name="Stielow B."/>
            <person name="Teixiera M."/>
            <person name="Abouelleil A."/>
            <person name="Chapman S.B."/>
            <person name="Priest M."/>
            <person name="Young S.K."/>
            <person name="Wortman J."/>
            <person name="Nusbaum C."/>
            <person name="Birren B."/>
        </authorList>
    </citation>
    <scope>NUCLEOTIDE SEQUENCE [LARGE SCALE GENOMIC DNA]</scope>
    <source>
        <strain evidence="2 3">CBS 27337</strain>
    </source>
</reference>
<evidence type="ECO:0000313" key="3">
    <source>
        <dbReference type="Proteomes" id="UP000054266"/>
    </source>
</evidence>
<keyword evidence="3" id="KW-1185">Reference proteome</keyword>